<accession>A0A4Z2BMD4</accession>
<proteinExistence type="predicted"/>
<comment type="caution">
    <text evidence="2">The sequence shown here is derived from an EMBL/GenBank/DDBJ whole genome shotgun (WGS) entry which is preliminary data.</text>
</comment>
<evidence type="ECO:0000313" key="2">
    <source>
        <dbReference type="EMBL" id="TNM93424.1"/>
    </source>
</evidence>
<keyword evidence="3" id="KW-1185">Reference proteome</keyword>
<dbReference type="EMBL" id="SWLE01000012">
    <property type="protein sequence ID" value="TNM93424.1"/>
    <property type="molecule type" value="Genomic_DNA"/>
</dbReference>
<protein>
    <submittedName>
        <fullName evidence="2">Uncharacterized protein</fullName>
    </submittedName>
</protein>
<organism evidence="2 3">
    <name type="scientific">Takifugu bimaculatus</name>
    <dbReference type="NCBI Taxonomy" id="433685"/>
    <lineage>
        <taxon>Eukaryota</taxon>
        <taxon>Metazoa</taxon>
        <taxon>Chordata</taxon>
        <taxon>Craniata</taxon>
        <taxon>Vertebrata</taxon>
        <taxon>Euteleostomi</taxon>
        <taxon>Actinopterygii</taxon>
        <taxon>Neopterygii</taxon>
        <taxon>Teleostei</taxon>
        <taxon>Neoteleostei</taxon>
        <taxon>Acanthomorphata</taxon>
        <taxon>Eupercaria</taxon>
        <taxon>Tetraodontiformes</taxon>
        <taxon>Tetradontoidea</taxon>
        <taxon>Tetraodontidae</taxon>
        <taxon>Takifugu</taxon>
    </lineage>
</organism>
<feature type="region of interest" description="Disordered" evidence="1">
    <location>
        <begin position="312"/>
        <end position="331"/>
    </location>
</feature>
<gene>
    <name evidence="2" type="ORF">fugu_001600</name>
</gene>
<sequence>MIGSYTAIHINGTFMDLSDRERQNMWRIIPSCPQRVLTPGYPVVPPPTRPQQTADGREEKHTDMIKLHCSRCSQIIGFPSRRFVTHYPECALVLPLNKQARSSQQDVMSGIQYHERCSANSALSIDPARMVNIEPCCPRRGFVLGVTSKHVHCSGQGWPGGEMLLSVTSGTKVLGNERKMNQYLAQQEELFNQTSVLERSVEDASVDVQQRRASSICPLRTSVQDSPLSSSEVHVNQTSPGLTCPKLSEEVSQVVLDTDGKSTCSSQDMLNTETGFWMSRVNEQEAAMEHGELDCRMWHSVPDMPLFLSVRKRSVSQSKTQDNEKPSKEQVMEEDAFLLEPKQSLPLDSLAASYDVMDQPELLPAGHGDMASPQPSIPITEAPSLAQISSNLAKHDTDQLVVWEELPKSTTVKGLADSNIQWAELPRVDPEALRYTSQEETMMPLPCSATKRSKTKAKRTDMSQSGLKSPHSLTQSTLLETCPTVTKVVGMPSRVPVKEPLWPTQPVWEKQVKTKEILQLPSLKEDDENRKEMAQLIHSCPSEARTPGFPSAKDYSLGFKGSHMVDICPKLSNIPGFPSVFEHSDKKWIFGEKPIMEKQIKSEYLIIVSQ</sequence>
<evidence type="ECO:0000256" key="1">
    <source>
        <dbReference type="SAM" id="MobiDB-lite"/>
    </source>
</evidence>
<feature type="region of interest" description="Disordered" evidence="1">
    <location>
        <begin position="449"/>
        <end position="473"/>
    </location>
</feature>
<name>A0A4Z2BMD4_9TELE</name>
<feature type="compositionally biased region" description="Basic and acidic residues" evidence="1">
    <location>
        <begin position="321"/>
        <end position="331"/>
    </location>
</feature>
<feature type="compositionally biased region" description="Polar residues" evidence="1">
    <location>
        <begin position="462"/>
        <end position="473"/>
    </location>
</feature>
<evidence type="ECO:0000313" key="3">
    <source>
        <dbReference type="Proteomes" id="UP000516260"/>
    </source>
</evidence>
<reference evidence="2 3" key="1">
    <citation type="submission" date="2019-04" db="EMBL/GenBank/DDBJ databases">
        <title>The sequence and de novo assembly of Takifugu bimaculatus genome using PacBio and Hi-C technologies.</title>
        <authorList>
            <person name="Xu P."/>
            <person name="Liu B."/>
            <person name="Zhou Z."/>
        </authorList>
    </citation>
    <scope>NUCLEOTIDE SEQUENCE [LARGE SCALE GENOMIC DNA]</scope>
    <source>
        <strain evidence="2">TB-2018</strain>
        <tissue evidence="2">Muscle</tissue>
    </source>
</reference>
<dbReference type="Proteomes" id="UP000516260">
    <property type="component" value="Chromosome 2"/>
</dbReference>
<dbReference type="AlphaFoldDB" id="A0A4Z2BMD4"/>